<proteinExistence type="predicted"/>
<dbReference type="Proteomes" id="UP000535501">
    <property type="component" value="Unassembled WGS sequence"/>
</dbReference>
<organism evidence="1 2">
    <name type="scientific">Pseudorhizobium flavum</name>
    <dbReference type="NCBI Taxonomy" id="1335061"/>
    <lineage>
        <taxon>Bacteria</taxon>
        <taxon>Pseudomonadati</taxon>
        <taxon>Pseudomonadota</taxon>
        <taxon>Alphaproteobacteria</taxon>
        <taxon>Hyphomicrobiales</taxon>
        <taxon>Rhizobiaceae</taxon>
        <taxon>Rhizobium/Agrobacterium group</taxon>
        <taxon>Pseudorhizobium</taxon>
    </lineage>
</organism>
<reference evidence="1 2" key="1">
    <citation type="submission" date="2020-08" db="EMBL/GenBank/DDBJ databases">
        <title>Genomic Encyclopedia of Type Strains, Phase IV (KMG-IV): sequencing the most valuable type-strain genomes for metagenomic binning, comparative biology and taxonomic classification.</title>
        <authorList>
            <person name="Goeker M."/>
        </authorList>
    </citation>
    <scope>NUCLEOTIDE SEQUENCE [LARGE SCALE GENOMIC DNA]</scope>
    <source>
        <strain evidence="1 2">DSM 102134</strain>
    </source>
</reference>
<comment type="caution">
    <text evidence="1">The sequence shown here is derived from an EMBL/GenBank/DDBJ whole genome shotgun (WGS) entry which is preliminary data.</text>
</comment>
<name>A0A7X0DFR0_9HYPH</name>
<evidence type="ECO:0000313" key="1">
    <source>
        <dbReference type="EMBL" id="MBB6182376.1"/>
    </source>
</evidence>
<sequence length="91" mass="9856">MEAAKTLHEMTAHERLDLIETVADALEYKAEEALDAGRQKVAANNFNLAAAIRGLATLDKRGDLASAELLLQIGINYCVAAEPEPSPHTFH</sequence>
<evidence type="ECO:0000313" key="2">
    <source>
        <dbReference type="Proteomes" id="UP000535501"/>
    </source>
</evidence>
<dbReference type="AlphaFoldDB" id="A0A7X0DFR0"/>
<accession>A0A7X0DFR0</accession>
<keyword evidence="2" id="KW-1185">Reference proteome</keyword>
<protein>
    <submittedName>
        <fullName evidence="1">Gamma-glutamyl phosphate reductase</fullName>
    </submittedName>
</protein>
<dbReference type="RefSeq" id="WP_077546324.1">
    <property type="nucleotide sequence ID" value="NZ_JACHEJ010000029.1"/>
</dbReference>
<gene>
    <name evidence="1" type="ORF">HNQ75_004365</name>
</gene>
<dbReference type="EMBL" id="JACHEJ010000029">
    <property type="protein sequence ID" value="MBB6182376.1"/>
    <property type="molecule type" value="Genomic_DNA"/>
</dbReference>